<organism evidence="1 2">
    <name type="scientific">Candidatus Marithioploca araucensis</name>
    <dbReference type="NCBI Taxonomy" id="70273"/>
    <lineage>
        <taxon>Bacteria</taxon>
        <taxon>Pseudomonadati</taxon>
        <taxon>Pseudomonadota</taxon>
        <taxon>Gammaproteobacteria</taxon>
        <taxon>Thiotrichales</taxon>
        <taxon>Thiotrichaceae</taxon>
        <taxon>Candidatus Marithioploca</taxon>
    </lineage>
</organism>
<dbReference type="Proteomes" id="UP001171945">
    <property type="component" value="Unassembled WGS sequence"/>
</dbReference>
<accession>A0ABT7VUK9</accession>
<keyword evidence="2" id="KW-1185">Reference proteome</keyword>
<reference evidence="1" key="1">
    <citation type="submission" date="2023-06" db="EMBL/GenBank/DDBJ databases">
        <title>Uncultivated large filamentous bacteria from sulfidic sediments reveal new species and different genomic features in energy metabolism and defense.</title>
        <authorList>
            <person name="Fonseca A."/>
        </authorList>
    </citation>
    <scope>NUCLEOTIDE SEQUENCE</scope>
    <source>
        <strain evidence="1">HSG4</strain>
    </source>
</reference>
<sequence length="53" mass="6162">MVNGELSFIIFIIHQRFLQNSYDEGRHAGMPLQNFTSFMAVGANLRVRPRFHP</sequence>
<dbReference type="EMBL" id="JAUCGM010000543">
    <property type="protein sequence ID" value="MDM8563270.1"/>
    <property type="molecule type" value="Genomic_DNA"/>
</dbReference>
<name>A0ABT7VUK9_9GAMM</name>
<evidence type="ECO:0000313" key="2">
    <source>
        <dbReference type="Proteomes" id="UP001171945"/>
    </source>
</evidence>
<protein>
    <submittedName>
        <fullName evidence="1">Uncharacterized protein</fullName>
    </submittedName>
</protein>
<proteinExistence type="predicted"/>
<evidence type="ECO:0000313" key="1">
    <source>
        <dbReference type="EMBL" id="MDM8563270.1"/>
    </source>
</evidence>
<comment type="caution">
    <text evidence="1">The sequence shown here is derived from an EMBL/GenBank/DDBJ whole genome shotgun (WGS) entry which is preliminary data.</text>
</comment>
<gene>
    <name evidence="1" type="ORF">QUF54_07945</name>
</gene>